<evidence type="ECO:0000313" key="5">
    <source>
        <dbReference type="Proteomes" id="UP000626109"/>
    </source>
</evidence>
<keyword evidence="2" id="KW-1133">Transmembrane helix</keyword>
<evidence type="ECO:0000259" key="3">
    <source>
        <dbReference type="Pfam" id="PF20434"/>
    </source>
</evidence>
<dbReference type="Pfam" id="PF20434">
    <property type="entry name" value="BD-FAE"/>
    <property type="match status" value="1"/>
</dbReference>
<keyword evidence="2" id="KW-0472">Membrane</keyword>
<dbReference type="GO" id="GO:0016787">
    <property type="term" value="F:hydrolase activity"/>
    <property type="evidence" value="ECO:0007669"/>
    <property type="project" value="UniProtKB-KW"/>
</dbReference>
<dbReference type="Proteomes" id="UP000626109">
    <property type="component" value="Unassembled WGS sequence"/>
</dbReference>
<keyword evidence="1" id="KW-0378">Hydrolase</keyword>
<dbReference type="InterPro" id="IPR029058">
    <property type="entry name" value="AB_hydrolase_fold"/>
</dbReference>
<protein>
    <recommendedName>
        <fullName evidence="3">BD-FAE-like domain-containing protein</fullName>
    </recommendedName>
</protein>
<accession>A0A813KKP2</accession>
<feature type="non-terminal residue" evidence="4">
    <location>
        <position position="538"/>
    </location>
</feature>
<feature type="transmembrane region" description="Helical" evidence="2">
    <location>
        <begin position="516"/>
        <end position="534"/>
    </location>
</feature>
<reference evidence="4" key="1">
    <citation type="submission" date="2021-02" db="EMBL/GenBank/DDBJ databases">
        <authorList>
            <person name="Dougan E. K."/>
            <person name="Rhodes N."/>
            <person name="Thang M."/>
            <person name="Chan C."/>
        </authorList>
    </citation>
    <scope>NUCLEOTIDE SEQUENCE</scope>
</reference>
<keyword evidence="2" id="KW-0812">Transmembrane</keyword>
<sequence length="538" mass="58769">GPGLQAAQIADALLRGVDRCHQQQVLILGLCPSAVWVCSPMSGSRVSILDWSSAERFVVESAELSTFCEERRKGGPKGHPVFVRCDTYQEVPWTDLLPLHHVRSLLASKAQAARGSQKSSNSLGVQPLVSRTVSVQGPTLLGGGLRQGVMRGQESLKKAWTGFCHGNTSLGQTSFRPPGVLSRLLPRPVANTLLRKPQERFFEEEIGGEVHTYCQEHQLRLHLLRPPQDQGPLGGSLPPKRGCVILLHGGSWVFGSPAQFYEHALVVAQDMGVAVASCDYRLMLTHPRSNVPFDSVSDAGRCVRYLRDHADELGLDPKRLVLGGLSAGGHLAAMTALEGSDLDLAGLVLLNPVLDLHFAAGWQEQKQTPLVWFGSRFLRARYGAEALEAKSPMHQVRSLPYPTLILHGEEDKLIPLAQSEAFEEKMQRSGNVCTLISFPEVGQTATTTRTTTAITTTINNNNDNNNNYYNHNIPAGRSSLPAGAAKPRRQPPANTGDLLVFGWNDAAVSRATLKKLHFFGCFFLLLLLLLVLLFPEPF</sequence>
<evidence type="ECO:0000313" key="4">
    <source>
        <dbReference type="EMBL" id="CAE8707350.1"/>
    </source>
</evidence>
<proteinExistence type="predicted"/>
<dbReference type="Gene3D" id="3.40.50.1820">
    <property type="entry name" value="alpha/beta hydrolase"/>
    <property type="match status" value="1"/>
</dbReference>
<dbReference type="EMBL" id="CAJNNW010031383">
    <property type="protein sequence ID" value="CAE8707350.1"/>
    <property type="molecule type" value="Genomic_DNA"/>
</dbReference>
<dbReference type="AlphaFoldDB" id="A0A813KKP2"/>
<evidence type="ECO:0000256" key="1">
    <source>
        <dbReference type="ARBA" id="ARBA00022801"/>
    </source>
</evidence>
<dbReference type="SUPFAM" id="SSF53474">
    <property type="entry name" value="alpha/beta-Hydrolases"/>
    <property type="match status" value="1"/>
</dbReference>
<dbReference type="InterPro" id="IPR049492">
    <property type="entry name" value="BD-FAE-like_dom"/>
</dbReference>
<gene>
    <name evidence="4" type="ORF">PGLA2088_LOCUS34498</name>
</gene>
<dbReference type="PANTHER" id="PTHR48081">
    <property type="entry name" value="AB HYDROLASE SUPERFAMILY PROTEIN C4A8.06C"/>
    <property type="match status" value="1"/>
</dbReference>
<organism evidence="4 5">
    <name type="scientific">Polarella glacialis</name>
    <name type="common">Dinoflagellate</name>
    <dbReference type="NCBI Taxonomy" id="89957"/>
    <lineage>
        <taxon>Eukaryota</taxon>
        <taxon>Sar</taxon>
        <taxon>Alveolata</taxon>
        <taxon>Dinophyceae</taxon>
        <taxon>Suessiales</taxon>
        <taxon>Suessiaceae</taxon>
        <taxon>Polarella</taxon>
    </lineage>
</organism>
<comment type="caution">
    <text evidence="4">The sequence shown here is derived from an EMBL/GenBank/DDBJ whole genome shotgun (WGS) entry which is preliminary data.</text>
</comment>
<name>A0A813KKP2_POLGL</name>
<feature type="domain" description="BD-FAE-like" evidence="3">
    <location>
        <begin position="243"/>
        <end position="426"/>
    </location>
</feature>
<dbReference type="InterPro" id="IPR050300">
    <property type="entry name" value="GDXG_lipolytic_enzyme"/>
</dbReference>
<evidence type="ECO:0000256" key="2">
    <source>
        <dbReference type="SAM" id="Phobius"/>
    </source>
</evidence>